<dbReference type="InterPro" id="IPR012336">
    <property type="entry name" value="Thioredoxin-like_fold"/>
</dbReference>
<dbReference type="STRING" id="156892.BM477_01180"/>
<evidence type="ECO:0000256" key="3">
    <source>
        <dbReference type="ARBA" id="ARBA00023002"/>
    </source>
</evidence>
<feature type="region of interest" description="Disordered" evidence="6">
    <location>
        <begin position="28"/>
        <end position="64"/>
    </location>
</feature>
<evidence type="ECO:0000256" key="2">
    <source>
        <dbReference type="ARBA" id="ARBA00022729"/>
    </source>
</evidence>
<keyword evidence="5" id="KW-0676">Redox-active center</keyword>
<dbReference type="GO" id="GO:0016491">
    <property type="term" value="F:oxidoreductase activity"/>
    <property type="evidence" value="ECO:0007669"/>
    <property type="project" value="UniProtKB-KW"/>
</dbReference>
<accession>A0A1Q5PSX1</accession>
<feature type="domain" description="Thioredoxin-like fold" evidence="7">
    <location>
        <begin position="83"/>
        <end position="251"/>
    </location>
</feature>
<dbReference type="AlphaFoldDB" id="A0A1Q5PSX1"/>
<organism evidence="8 9">
    <name type="scientific">Boudabousia marimammalium</name>
    <dbReference type="NCBI Taxonomy" id="156892"/>
    <lineage>
        <taxon>Bacteria</taxon>
        <taxon>Bacillati</taxon>
        <taxon>Actinomycetota</taxon>
        <taxon>Actinomycetes</taxon>
        <taxon>Actinomycetales</taxon>
        <taxon>Actinomycetaceae</taxon>
        <taxon>Boudabousia</taxon>
    </lineage>
</organism>
<keyword evidence="9" id="KW-1185">Reference proteome</keyword>
<evidence type="ECO:0000313" key="8">
    <source>
        <dbReference type="EMBL" id="OKL50687.1"/>
    </source>
</evidence>
<dbReference type="InterPro" id="IPR036249">
    <property type="entry name" value="Thioredoxin-like_sf"/>
</dbReference>
<feature type="compositionally biased region" description="Low complexity" evidence="6">
    <location>
        <begin position="28"/>
        <end position="54"/>
    </location>
</feature>
<evidence type="ECO:0000256" key="6">
    <source>
        <dbReference type="SAM" id="MobiDB-lite"/>
    </source>
</evidence>
<evidence type="ECO:0000256" key="4">
    <source>
        <dbReference type="ARBA" id="ARBA00023157"/>
    </source>
</evidence>
<name>A0A1Q5PSX1_9ACTO</name>
<sequence>MLLPILVAVVMVLLAVIAFMVGRNYGSTTQPATPSTPANTTTDAATAEQTAEAPAPRPDMAQPITDKTTLDLIKTLPKREEGDPLTLGPVDAPVVMIIWEDYACPMCTKFKTDSFDTVRKYADEGKIRIEWRDMAIFAQNYHSDLAAIGGRAAANQGKFWEFNTAAFASAGAGNHPTYDEASVLEIAKQAGVPDLEKFKKDFADPELAKKVNDDTAFAQSIGIGGTPFFIIGDAAVSGAYPTEYFVNTIEDRIANLK</sequence>
<keyword evidence="3" id="KW-0560">Oxidoreductase</keyword>
<comment type="caution">
    <text evidence="8">The sequence shown here is derived from an EMBL/GenBank/DDBJ whole genome shotgun (WGS) entry which is preliminary data.</text>
</comment>
<keyword evidence="2" id="KW-0732">Signal</keyword>
<dbReference type="PANTHER" id="PTHR13887">
    <property type="entry name" value="GLUTATHIONE S-TRANSFERASE KAPPA"/>
    <property type="match status" value="1"/>
</dbReference>
<dbReference type="Proteomes" id="UP000186465">
    <property type="component" value="Unassembled WGS sequence"/>
</dbReference>
<evidence type="ECO:0000259" key="7">
    <source>
        <dbReference type="Pfam" id="PF13462"/>
    </source>
</evidence>
<gene>
    <name evidence="8" type="ORF">BM477_01180</name>
</gene>
<dbReference type="Gene3D" id="3.40.30.10">
    <property type="entry name" value="Glutaredoxin"/>
    <property type="match status" value="1"/>
</dbReference>
<dbReference type="EMBL" id="MPDM01000001">
    <property type="protein sequence ID" value="OKL50687.1"/>
    <property type="molecule type" value="Genomic_DNA"/>
</dbReference>
<protein>
    <recommendedName>
        <fullName evidence="7">Thioredoxin-like fold domain-containing protein</fullName>
    </recommendedName>
</protein>
<dbReference type="Pfam" id="PF13462">
    <property type="entry name" value="Thioredoxin_4"/>
    <property type="match status" value="1"/>
</dbReference>
<evidence type="ECO:0000313" key="9">
    <source>
        <dbReference type="Proteomes" id="UP000186465"/>
    </source>
</evidence>
<dbReference type="PANTHER" id="PTHR13887:SF14">
    <property type="entry name" value="DISULFIDE BOND FORMATION PROTEIN D"/>
    <property type="match status" value="1"/>
</dbReference>
<evidence type="ECO:0000256" key="1">
    <source>
        <dbReference type="ARBA" id="ARBA00005791"/>
    </source>
</evidence>
<comment type="similarity">
    <text evidence="1">Belongs to the thioredoxin family. DsbA subfamily.</text>
</comment>
<reference evidence="9" key="1">
    <citation type="submission" date="2016-11" db="EMBL/GenBank/DDBJ databases">
        <title>Actinomyces gypaetusis sp. nov. isolated from Gypaetus barbatus in Qinghai Tibet Plateau China.</title>
        <authorList>
            <person name="Meng X."/>
        </authorList>
    </citation>
    <scope>NUCLEOTIDE SEQUENCE [LARGE SCALE GENOMIC DNA]</scope>
    <source>
        <strain evidence="9">DSM 15383</strain>
    </source>
</reference>
<dbReference type="SUPFAM" id="SSF52833">
    <property type="entry name" value="Thioredoxin-like"/>
    <property type="match status" value="1"/>
</dbReference>
<proteinExistence type="inferred from homology"/>
<evidence type="ECO:0000256" key="5">
    <source>
        <dbReference type="ARBA" id="ARBA00023284"/>
    </source>
</evidence>
<keyword evidence="4" id="KW-1015">Disulfide bond</keyword>